<name>A0A0G0L818_9BACT</name>
<sequence>MYAIRRSKDFEISIQRLKHSGIKISIRKKIEQTIDLLALGQKLPLSYKDHSLNGELSKYRECHIKGDLLLIYKIEKKNLILMLVDIGSHSQLF</sequence>
<dbReference type="PANTHER" id="PTHR40588:SF1">
    <property type="entry name" value="MRNA INTERFERASE TOXIN YAFQ"/>
    <property type="match status" value="1"/>
</dbReference>
<dbReference type="Pfam" id="PF15738">
    <property type="entry name" value="YafQ_toxin"/>
    <property type="match status" value="1"/>
</dbReference>
<organism evidence="3 4">
    <name type="scientific">Candidatus Curtissbacteria bacterium GW2011_GWC2_38_9</name>
    <dbReference type="NCBI Taxonomy" id="1618414"/>
    <lineage>
        <taxon>Bacteria</taxon>
        <taxon>Candidatus Curtissiibacteriota</taxon>
    </lineage>
</organism>
<dbReference type="InterPro" id="IPR004386">
    <property type="entry name" value="Toxin_YafQ-like"/>
</dbReference>
<dbReference type="GO" id="GO:0006402">
    <property type="term" value="P:mRNA catabolic process"/>
    <property type="evidence" value="ECO:0007669"/>
    <property type="project" value="TreeGrafter"/>
</dbReference>
<dbReference type="SUPFAM" id="SSF143011">
    <property type="entry name" value="RelE-like"/>
    <property type="match status" value="1"/>
</dbReference>
<feature type="active site" description="Proton donor" evidence="2">
    <location>
        <position position="89"/>
    </location>
</feature>
<dbReference type="GO" id="GO:0006415">
    <property type="term" value="P:translational termination"/>
    <property type="evidence" value="ECO:0007669"/>
    <property type="project" value="TreeGrafter"/>
</dbReference>
<accession>A0A0G0L818</accession>
<comment type="caution">
    <text evidence="3">The sequence shown here is derived from an EMBL/GenBank/DDBJ whole genome shotgun (WGS) entry which is preliminary data.</text>
</comment>
<gene>
    <name evidence="3" type="ORF">UT12_C0027G0003</name>
</gene>
<evidence type="ECO:0000313" key="3">
    <source>
        <dbReference type="EMBL" id="KKQ88138.1"/>
    </source>
</evidence>
<evidence type="ECO:0000256" key="2">
    <source>
        <dbReference type="PIRSR" id="PIRSR006156-1"/>
    </source>
</evidence>
<dbReference type="Gene3D" id="3.30.2310.20">
    <property type="entry name" value="RelE-like"/>
    <property type="match status" value="1"/>
</dbReference>
<dbReference type="GO" id="GO:0004521">
    <property type="term" value="F:RNA endonuclease activity"/>
    <property type="evidence" value="ECO:0007669"/>
    <property type="project" value="TreeGrafter"/>
</dbReference>
<proteinExistence type="predicted"/>
<keyword evidence="1" id="KW-1277">Toxin-antitoxin system</keyword>
<dbReference type="PANTHER" id="PTHR40588">
    <property type="entry name" value="MRNA INTERFERASE TOXIN YAFQ"/>
    <property type="match status" value="1"/>
</dbReference>
<dbReference type="AlphaFoldDB" id="A0A0G0L818"/>
<dbReference type="NCBIfam" id="TIGR02385">
    <property type="entry name" value="RelE_StbE"/>
    <property type="match status" value="1"/>
</dbReference>
<dbReference type="Proteomes" id="UP000034893">
    <property type="component" value="Unassembled WGS sequence"/>
</dbReference>
<dbReference type="EMBL" id="LBVP01000027">
    <property type="protein sequence ID" value="KKQ88138.1"/>
    <property type="molecule type" value="Genomic_DNA"/>
</dbReference>
<reference evidence="3 4" key="1">
    <citation type="journal article" date="2015" name="Nature">
        <title>rRNA introns, odd ribosomes, and small enigmatic genomes across a large radiation of phyla.</title>
        <authorList>
            <person name="Brown C.T."/>
            <person name="Hug L.A."/>
            <person name="Thomas B.C."/>
            <person name="Sharon I."/>
            <person name="Castelle C.J."/>
            <person name="Singh A."/>
            <person name="Wilkins M.J."/>
            <person name="Williams K.H."/>
            <person name="Banfield J.F."/>
        </authorList>
    </citation>
    <scope>NUCLEOTIDE SEQUENCE [LARGE SCALE GENOMIC DNA]</scope>
</reference>
<dbReference type="InterPro" id="IPR035093">
    <property type="entry name" value="RelE/ParE_toxin_dom_sf"/>
</dbReference>
<evidence type="ECO:0000313" key="4">
    <source>
        <dbReference type="Proteomes" id="UP000034893"/>
    </source>
</evidence>
<dbReference type="PIRSF" id="PIRSF006156">
    <property type="entry name" value="YafQ"/>
    <property type="match status" value="1"/>
</dbReference>
<protein>
    <submittedName>
        <fullName evidence="3">Toxin-antitoxin system, toxin component, RelE family</fullName>
    </submittedName>
</protein>
<evidence type="ECO:0000256" key="1">
    <source>
        <dbReference type="ARBA" id="ARBA00022649"/>
    </source>
</evidence>
<dbReference type="InterPro" id="IPR007712">
    <property type="entry name" value="RelE/ParE_toxin"/>
</dbReference>